<reference evidence="13" key="1">
    <citation type="submission" date="2023-06" db="EMBL/GenBank/DDBJ databases">
        <authorList>
            <consortium name="Lawrence Berkeley National Laboratory"/>
            <person name="Ahrendt S."/>
            <person name="Sahu N."/>
            <person name="Indic B."/>
            <person name="Wong-Bajracharya J."/>
            <person name="Merenyi Z."/>
            <person name="Ke H.-M."/>
            <person name="Monk M."/>
            <person name="Kocsube S."/>
            <person name="Drula E."/>
            <person name="Lipzen A."/>
            <person name="Balint B."/>
            <person name="Henrissat B."/>
            <person name="Andreopoulos B."/>
            <person name="Martin F.M."/>
            <person name="Harder C.B."/>
            <person name="Rigling D."/>
            <person name="Ford K.L."/>
            <person name="Foster G.D."/>
            <person name="Pangilinan J."/>
            <person name="Papanicolaou A."/>
            <person name="Barry K."/>
            <person name="LaButti K."/>
            <person name="Viragh M."/>
            <person name="Koriabine M."/>
            <person name="Yan M."/>
            <person name="Riley R."/>
            <person name="Champramary S."/>
            <person name="Plett K.L."/>
            <person name="Tsai I.J."/>
            <person name="Slot J."/>
            <person name="Sipos G."/>
            <person name="Plett J."/>
            <person name="Nagy L.G."/>
            <person name="Grigoriev I.V."/>
        </authorList>
    </citation>
    <scope>NUCLEOTIDE SEQUENCE</scope>
    <source>
        <strain evidence="13">CCBAS 213</strain>
    </source>
</reference>
<dbReference type="PANTHER" id="PTHR23058:SF0">
    <property type="entry name" value="PEROXISOMAL MEMBRANE PROTEIN PEX14"/>
    <property type="match status" value="1"/>
</dbReference>
<evidence type="ECO:0000313" key="14">
    <source>
        <dbReference type="Proteomes" id="UP001175211"/>
    </source>
</evidence>
<comment type="subcellular location">
    <subcellularLocation>
        <location evidence="9">Peroxisome membrane</location>
    </subcellularLocation>
</comment>
<dbReference type="GO" id="GO:0005778">
    <property type="term" value="C:peroxisomal membrane"/>
    <property type="evidence" value="ECO:0007669"/>
    <property type="project" value="UniProtKB-SubCell"/>
</dbReference>
<evidence type="ECO:0000256" key="10">
    <source>
        <dbReference type="SAM" id="Coils"/>
    </source>
</evidence>
<evidence type="ECO:0000313" key="13">
    <source>
        <dbReference type="EMBL" id="KAK0465099.1"/>
    </source>
</evidence>
<feature type="domain" description="GRIP" evidence="12">
    <location>
        <begin position="1045"/>
        <end position="1093"/>
    </location>
</feature>
<feature type="region of interest" description="Disordered" evidence="11">
    <location>
        <begin position="227"/>
        <end position="472"/>
    </location>
</feature>
<dbReference type="InterPro" id="IPR000237">
    <property type="entry name" value="GRIP_dom"/>
</dbReference>
<feature type="compositionally biased region" description="Polar residues" evidence="11">
    <location>
        <begin position="261"/>
        <end position="270"/>
    </location>
</feature>
<dbReference type="GO" id="GO:0016560">
    <property type="term" value="P:protein import into peroxisome matrix, docking"/>
    <property type="evidence" value="ECO:0007669"/>
    <property type="project" value="InterPro"/>
</dbReference>
<keyword evidence="10" id="KW-0175">Coiled coil</keyword>
<protein>
    <recommendedName>
        <fullName evidence="7">Peroxisomal membrane protein PEX14</fullName>
    </recommendedName>
    <alternativeName>
        <fullName evidence="8">Peroxin-14</fullName>
    </alternativeName>
</protein>
<feature type="region of interest" description="Disordered" evidence="11">
    <location>
        <begin position="933"/>
        <end position="957"/>
    </location>
</feature>
<dbReference type="InterPro" id="IPR025655">
    <property type="entry name" value="PEX14"/>
</dbReference>
<dbReference type="RefSeq" id="XP_060336147.1">
    <property type="nucleotide sequence ID" value="XM_060475291.1"/>
</dbReference>
<evidence type="ECO:0000256" key="9">
    <source>
        <dbReference type="ARBA" id="ARBA00046271"/>
    </source>
</evidence>
<accession>A0AA39NGA6</accession>
<keyword evidence="5" id="KW-0472">Membrane</keyword>
<evidence type="ECO:0000256" key="1">
    <source>
        <dbReference type="ARBA" id="ARBA00005443"/>
    </source>
</evidence>
<dbReference type="Gene3D" id="1.10.10.10">
    <property type="entry name" value="Winged helix-like DNA-binding domain superfamily/Winged helix DNA-binding domain"/>
    <property type="match status" value="1"/>
</dbReference>
<dbReference type="AlphaFoldDB" id="A0AA39NGA6"/>
<feature type="compositionally biased region" description="Low complexity" evidence="11">
    <location>
        <begin position="598"/>
        <end position="612"/>
    </location>
</feature>
<evidence type="ECO:0000256" key="3">
    <source>
        <dbReference type="ARBA" id="ARBA00022927"/>
    </source>
</evidence>
<evidence type="ECO:0000256" key="11">
    <source>
        <dbReference type="SAM" id="MobiDB-lite"/>
    </source>
</evidence>
<evidence type="ECO:0000256" key="8">
    <source>
        <dbReference type="ARBA" id="ARBA00029691"/>
    </source>
</evidence>
<keyword evidence="2" id="KW-0813">Transport</keyword>
<dbReference type="SMART" id="SM00755">
    <property type="entry name" value="Grip"/>
    <property type="match status" value="1"/>
</dbReference>
<feature type="compositionally biased region" description="Pro residues" evidence="11">
    <location>
        <begin position="436"/>
        <end position="445"/>
    </location>
</feature>
<feature type="region of interest" description="Disordered" evidence="11">
    <location>
        <begin position="565"/>
        <end position="624"/>
    </location>
</feature>
<dbReference type="Pfam" id="PF01465">
    <property type="entry name" value="GRIP"/>
    <property type="match status" value="1"/>
</dbReference>
<dbReference type="PANTHER" id="PTHR23058">
    <property type="entry name" value="PEROXISOMAL MEMBRANE PROTEIN PEX14"/>
    <property type="match status" value="1"/>
</dbReference>
<keyword evidence="14" id="KW-1185">Reference proteome</keyword>
<comment type="caution">
    <text evidence="13">The sequence shown here is derived from an EMBL/GenBank/DDBJ whole genome shotgun (WGS) entry which is preliminary data.</text>
</comment>
<evidence type="ECO:0000256" key="2">
    <source>
        <dbReference type="ARBA" id="ARBA00022448"/>
    </source>
</evidence>
<keyword evidence="6" id="KW-0576">Peroxisome</keyword>
<feature type="compositionally biased region" description="Polar residues" evidence="11">
    <location>
        <begin position="938"/>
        <end position="947"/>
    </location>
</feature>
<feature type="compositionally biased region" description="Low complexity" evidence="11">
    <location>
        <begin position="352"/>
        <end position="375"/>
    </location>
</feature>
<dbReference type="EMBL" id="JAUEPS010000005">
    <property type="protein sequence ID" value="KAK0465099.1"/>
    <property type="molecule type" value="Genomic_DNA"/>
</dbReference>
<feature type="compositionally biased region" description="Basic and acidic residues" evidence="11">
    <location>
        <begin position="614"/>
        <end position="624"/>
    </location>
</feature>
<feature type="compositionally biased region" description="Pro residues" evidence="11">
    <location>
        <begin position="1023"/>
        <end position="1035"/>
    </location>
</feature>
<evidence type="ECO:0000256" key="5">
    <source>
        <dbReference type="ARBA" id="ARBA00023136"/>
    </source>
</evidence>
<evidence type="ECO:0000256" key="7">
    <source>
        <dbReference type="ARBA" id="ARBA00029502"/>
    </source>
</evidence>
<evidence type="ECO:0000256" key="6">
    <source>
        <dbReference type="ARBA" id="ARBA00023140"/>
    </source>
</evidence>
<proteinExistence type="inferred from homology"/>
<feature type="compositionally biased region" description="Basic and acidic residues" evidence="11">
    <location>
        <begin position="413"/>
        <end position="425"/>
    </location>
</feature>
<gene>
    <name evidence="13" type="ORF">EV420DRAFT_1617849</name>
</gene>
<evidence type="ECO:0000259" key="12">
    <source>
        <dbReference type="PROSITE" id="PS50913"/>
    </source>
</evidence>
<dbReference type="GO" id="GO:0005102">
    <property type="term" value="F:signaling receptor binding"/>
    <property type="evidence" value="ECO:0007669"/>
    <property type="project" value="TreeGrafter"/>
</dbReference>
<evidence type="ECO:0000256" key="4">
    <source>
        <dbReference type="ARBA" id="ARBA00023010"/>
    </source>
</evidence>
<keyword evidence="4" id="KW-0811">Translocation</keyword>
<dbReference type="Proteomes" id="UP001175211">
    <property type="component" value="Unassembled WGS sequence"/>
</dbReference>
<feature type="compositionally biased region" description="Polar residues" evidence="11">
    <location>
        <begin position="585"/>
        <end position="597"/>
    </location>
</feature>
<feature type="compositionally biased region" description="Basic and acidic residues" evidence="11">
    <location>
        <begin position="321"/>
        <end position="335"/>
    </location>
</feature>
<feature type="region of interest" description="Disordered" evidence="11">
    <location>
        <begin position="1003"/>
        <end position="1045"/>
    </location>
</feature>
<keyword evidence="3" id="KW-0653">Protein transport</keyword>
<comment type="similarity">
    <text evidence="1">Belongs to the peroxin-14 family.</text>
</comment>
<dbReference type="GeneID" id="85358839"/>
<feature type="compositionally biased region" description="Low complexity" evidence="11">
    <location>
        <begin position="292"/>
        <end position="309"/>
    </location>
</feature>
<dbReference type="GO" id="GO:1990429">
    <property type="term" value="C:peroxisomal importomer complex"/>
    <property type="evidence" value="ECO:0007669"/>
    <property type="project" value="TreeGrafter"/>
</dbReference>
<dbReference type="Pfam" id="PF04695">
    <property type="entry name" value="Pex14_N"/>
    <property type="match status" value="1"/>
</dbReference>
<feature type="compositionally biased region" description="Basic and acidic residues" evidence="11">
    <location>
        <begin position="565"/>
        <end position="584"/>
    </location>
</feature>
<feature type="coiled-coil region" evidence="10">
    <location>
        <begin position="120"/>
        <end position="154"/>
    </location>
</feature>
<dbReference type="PROSITE" id="PS50913">
    <property type="entry name" value="GRIP"/>
    <property type="match status" value="1"/>
</dbReference>
<organism evidence="13 14">
    <name type="scientific">Armillaria tabescens</name>
    <name type="common">Ringless honey mushroom</name>
    <name type="synonym">Agaricus tabescens</name>
    <dbReference type="NCBI Taxonomy" id="1929756"/>
    <lineage>
        <taxon>Eukaryota</taxon>
        <taxon>Fungi</taxon>
        <taxon>Dikarya</taxon>
        <taxon>Basidiomycota</taxon>
        <taxon>Agaricomycotina</taxon>
        <taxon>Agaricomycetes</taxon>
        <taxon>Agaricomycetidae</taxon>
        <taxon>Agaricales</taxon>
        <taxon>Marasmiineae</taxon>
        <taxon>Physalacriaceae</taxon>
        <taxon>Desarmillaria</taxon>
    </lineage>
</organism>
<sequence length="1094" mass="121896">MSTPDRQELLRNAVAFLSDPKSQASPLAQRIQFLESKGLNSQEIDIALRQSSNASPPVSYPAPYAVSPFPTAPSMQWDWRDYFITAVVSGTITYGAVTLFKKYLLPHLQPPSTTAYEQDRDALNAQFDAAEALLKEIQAETALVRAAVEEQKEKVDKTTKDIELVVTEMRGSELKTRDEMREIRDEVNTIREMLPKMIDRNKESQAQSLAELQQELKSLKALLLSRGPGISSSPSSPLPTPGRPTIPAWQLASAPSPMGSAESSTPSLDSDASGGPREPHSRSGSLDLAGRSTSPLSSSQLAESALSSLRTSPRIPTSGVARDHTQKSSLEERLRASFTIGDVSNGPTPDVSARASPAPRAPAIEHPLSPSSTPLPDSPSLPPVLEEILSKPPESPDVPSQPLMSPLTLTESEPPKPESPTKEDSDTMTEEQIPEEPIPQDPLPTEPAAKSIPDPVAENSITEKPIAEESIVGGPIVEEPFASGEDVDVEALQERLKLVEQRFADVSTSFKRLQAEKLAADAVLRELTPLETLKESDALRDYLQNMSAKAKMSQEEIMRLDAKLETQGERIEEMRDTHRLESKSQSELIDSLRSQLNESEALLKASQSSLSQSDDDKSKRKAELEQMQAEIAKIKEVAKDEEEKRTKAISLLKTVRQKLVKSEKEKEEALKQASALREQEKEYKEKDAAERARLRQDVDAANAEREKAVTGLKLQFDKEIAALKDRYEKELATQKGQFELDAVTTKSSHTKEISLKSSQVTQLQSSLESLTEDKNTLFDELQLRQAELESSQSLLESIQGQNTELQYQLRELEDRVSFLNEELLDAHQGQENLPRESGVSSEEVARLLAATEAKYEAKVMELQRGIAIIENERNDTEAEWSRKLREKVKEAEELKRALGTTVKSKEQDEGAVNQLHREISELRKELDTQRRQVDELRSQLNQAQVTESDARSHQSEYTARITVLEQSIEDGKSREAQLRVSNKTLREELRKVQSSAALLERQRNPGVGYWTTRGESVQSDARSPPPSQSPSPTNSPRPDSAMSDKNDEEVNLEYLRNVVLQFLEHKEMRPNLVKVLSIILRFTPQETRRLMAKV</sequence>
<name>A0AA39NGA6_ARMTA</name>
<dbReference type="InterPro" id="IPR036388">
    <property type="entry name" value="WH-like_DNA-bd_sf"/>
</dbReference>
<dbReference type="InterPro" id="IPR006785">
    <property type="entry name" value="Pex14_N"/>
</dbReference>
<dbReference type="Gene3D" id="1.10.220.60">
    <property type="entry name" value="GRIP domain"/>
    <property type="match status" value="1"/>
</dbReference>